<evidence type="ECO:0000313" key="8">
    <source>
        <dbReference type="Proteomes" id="UP000429607"/>
    </source>
</evidence>
<sequence length="70" mass="7251">MRVYSVFAVAVAVLLSSSDAAADTDVGQIKSKTTDVLSPDGVPSVQSPADVVTRQRSLRIGATDDADDVD</sequence>
<feature type="non-terminal residue" evidence="7">
    <location>
        <position position="70"/>
    </location>
</feature>
<comment type="subcellular location">
    <subcellularLocation>
        <location evidence="1 5">Secreted</location>
    </subcellularLocation>
</comment>
<keyword evidence="3 5" id="KW-0964">Secreted</keyword>
<organism evidence="7 8">
    <name type="scientific">Phytophthora rubi</name>
    <dbReference type="NCBI Taxonomy" id="129364"/>
    <lineage>
        <taxon>Eukaryota</taxon>
        <taxon>Sar</taxon>
        <taxon>Stramenopiles</taxon>
        <taxon>Oomycota</taxon>
        <taxon>Peronosporomycetes</taxon>
        <taxon>Peronosporales</taxon>
        <taxon>Peronosporaceae</taxon>
        <taxon>Phytophthora</taxon>
    </lineage>
</organism>
<evidence type="ECO:0000256" key="2">
    <source>
        <dbReference type="ARBA" id="ARBA00010400"/>
    </source>
</evidence>
<dbReference type="Proteomes" id="UP000429607">
    <property type="component" value="Unassembled WGS sequence"/>
</dbReference>
<dbReference type="AlphaFoldDB" id="A0A6A3GE49"/>
<feature type="chain" id="PRO_5044948029" description="RxLR effector protein" evidence="5">
    <location>
        <begin position="23"/>
        <end position="70"/>
    </location>
</feature>
<accession>A0A6A3GE49</accession>
<comment type="function">
    <text evidence="5">Effector that suppresses plant defense responses during pathogen infection.</text>
</comment>
<dbReference type="EMBL" id="QXFV01011862">
    <property type="protein sequence ID" value="KAE8952228.1"/>
    <property type="molecule type" value="Genomic_DNA"/>
</dbReference>
<evidence type="ECO:0000313" key="6">
    <source>
        <dbReference type="EMBL" id="KAE8952213.1"/>
    </source>
</evidence>
<comment type="similarity">
    <text evidence="2 5">Belongs to the RxLR effector family.</text>
</comment>
<keyword evidence="4 5" id="KW-0732">Signal</keyword>
<evidence type="ECO:0000256" key="5">
    <source>
        <dbReference type="RuleBase" id="RU367124"/>
    </source>
</evidence>
<protein>
    <recommendedName>
        <fullName evidence="5">RxLR effector protein</fullName>
    </recommendedName>
</protein>
<feature type="signal peptide" evidence="5">
    <location>
        <begin position="1"/>
        <end position="22"/>
    </location>
</feature>
<dbReference type="EMBL" id="QXFU01011784">
    <property type="protein sequence ID" value="KAE8952213.1"/>
    <property type="molecule type" value="Genomic_DNA"/>
</dbReference>
<evidence type="ECO:0000313" key="7">
    <source>
        <dbReference type="EMBL" id="KAE8952228.1"/>
    </source>
</evidence>
<gene>
    <name evidence="7" type="ORF">PR001_g33387</name>
    <name evidence="6" type="ORF">PR002_g32746</name>
</gene>
<evidence type="ECO:0000256" key="4">
    <source>
        <dbReference type="ARBA" id="ARBA00022729"/>
    </source>
</evidence>
<dbReference type="Pfam" id="PF16810">
    <property type="entry name" value="RXLR"/>
    <property type="match status" value="1"/>
</dbReference>
<comment type="caution">
    <text evidence="7">The sequence shown here is derived from an EMBL/GenBank/DDBJ whole genome shotgun (WGS) entry which is preliminary data.</text>
</comment>
<dbReference type="Proteomes" id="UP000435112">
    <property type="component" value="Unassembled WGS sequence"/>
</dbReference>
<dbReference type="InterPro" id="IPR031825">
    <property type="entry name" value="RXLR"/>
</dbReference>
<comment type="domain">
    <text evidence="5">The RxLR-dEER motif acts to carry the protein into the host cell cytoplasm through binding to cell surface phosphatidylinositol-3-phosphate.</text>
</comment>
<evidence type="ECO:0000256" key="3">
    <source>
        <dbReference type="ARBA" id="ARBA00022525"/>
    </source>
</evidence>
<name>A0A6A3GE49_9STRA</name>
<evidence type="ECO:0000256" key="1">
    <source>
        <dbReference type="ARBA" id="ARBA00004613"/>
    </source>
</evidence>
<proteinExistence type="inferred from homology"/>
<reference evidence="8 9" key="1">
    <citation type="submission" date="2018-09" db="EMBL/GenBank/DDBJ databases">
        <title>Genomic investigation of the strawberry pathogen Phytophthora fragariae indicates pathogenicity is determined by transcriptional variation in three key races.</title>
        <authorList>
            <person name="Adams T.M."/>
            <person name="Armitage A.D."/>
            <person name="Sobczyk M.K."/>
            <person name="Bates H.J."/>
            <person name="Dunwell J.M."/>
            <person name="Nellist C.F."/>
            <person name="Harrison R.J."/>
        </authorList>
    </citation>
    <scope>NUCLEOTIDE SEQUENCE [LARGE SCALE GENOMIC DNA]</scope>
    <source>
        <strain evidence="7 8">SCRP249</strain>
        <strain evidence="6 9">SCRP324</strain>
    </source>
</reference>
<evidence type="ECO:0000313" key="9">
    <source>
        <dbReference type="Proteomes" id="UP000435112"/>
    </source>
</evidence>